<dbReference type="RefSeq" id="WP_168444665.1">
    <property type="nucleotide sequence ID" value="NZ_JAAXPI010000019.1"/>
</dbReference>
<keyword evidence="3" id="KW-1185">Reference proteome</keyword>
<name>A0A846Z373_9ACTN</name>
<sequence length="439" mass="49439">MTITGAKEIVQQTPITTTDPTKSIDTVDALARHLHAAAQVELSTIPLYLFSLYSLKIGGQSQWSAPRGVLRTMTGIVIEEMLHLALARNLMVAIGHGKDITFYNRDFIPTYPSYMLHRYNPQDGGKLLLELKGLSKEHVSSFRRLEMPDDVDMSATRFENHPDDPMQYTSLGAFYRAIELGFEKLDGKIEWALADVRKQYKRAFWNEFGSGKPIRVYDLATAKAALELIVDQGEGTVGDRERIEVRPGIDDYTHYEKFLRIEKGVEGIGTGDGTADQDFGLDDPLVTWPVVPNPKIADFADQPGIHSLMELFNAAYCYTLCLLDETYRHSTEDVRTERVSGTYREEKFSRRYGLERNGIAAMQGVLYPIAQALVSTPITRGQYQDMNAAPSFEFYDFNARPDVPKQVQLAELCDRAIQHFPELGGPDGVRRQISLLTEV</sequence>
<dbReference type="Proteomes" id="UP000579250">
    <property type="component" value="Unassembled WGS sequence"/>
</dbReference>
<organism evidence="2 3">
    <name type="scientific">Actinomadura latina</name>
    <dbReference type="NCBI Taxonomy" id="163603"/>
    <lineage>
        <taxon>Bacteria</taxon>
        <taxon>Bacillati</taxon>
        <taxon>Actinomycetota</taxon>
        <taxon>Actinomycetes</taxon>
        <taxon>Streptosporangiales</taxon>
        <taxon>Thermomonosporaceae</taxon>
        <taxon>Actinomadura</taxon>
    </lineage>
</organism>
<evidence type="ECO:0000313" key="3">
    <source>
        <dbReference type="Proteomes" id="UP000579250"/>
    </source>
</evidence>
<feature type="domain" description="Iminophenyl-pyruvate dimer synthase" evidence="1">
    <location>
        <begin position="34"/>
        <end position="262"/>
    </location>
</feature>
<dbReference type="InterPro" id="IPR012347">
    <property type="entry name" value="Ferritin-like"/>
</dbReference>
<dbReference type="AlphaFoldDB" id="A0A846Z373"/>
<dbReference type="EMBL" id="JAAXPI010000019">
    <property type="protein sequence ID" value="NKZ05234.1"/>
    <property type="molecule type" value="Genomic_DNA"/>
</dbReference>
<accession>A0A846Z373</accession>
<proteinExistence type="predicted"/>
<reference evidence="2 3" key="1">
    <citation type="submission" date="2020-04" db="EMBL/GenBank/DDBJ databases">
        <title>MicrobeNet Type strains.</title>
        <authorList>
            <person name="Nicholson A.C."/>
        </authorList>
    </citation>
    <scope>NUCLEOTIDE SEQUENCE [LARGE SCALE GENOMIC DNA]</scope>
    <source>
        <strain evidence="2 3">ATCC BAA-277</strain>
    </source>
</reference>
<dbReference type="InterPro" id="IPR026820">
    <property type="entry name" value="VioB/RebD_dom"/>
</dbReference>
<dbReference type="Gene3D" id="1.20.1260.10">
    <property type="match status" value="1"/>
</dbReference>
<dbReference type="Pfam" id="PF12902">
    <property type="entry name" value="Ferritin-like"/>
    <property type="match status" value="1"/>
</dbReference>
<protein>
    <recommendedName>
        <fullName evidence="1">Iminophenyl-pyruvate dimer synthase domain-containing protein</fullName>
    </recommendedName>
</protein>
<dbReference type="PANTHER" id="PTHR34400">
    <property type="match status" value="1"/>
</dbReference>
<evidence type="ECO:0000259" key="1">
    <source>
        <dbReference type="Pfam" id="PF12902"/>
    </source>
</evidence>
<gene>
    <name evidence="2" type="ORF">HGB48_15980</name>
</gene>
<evidence type="ECO:0000313" key="2">
    <source>
        <dbReference type="EMBL" id="NKZ05234.1"/>
    </source>
</evidence>
<dbReference type="PANTHER" id="PTHR34400:SF4">
    <property type="entry name" value="MEMBRANE PROTEIN"/>
    <property type="match status" value="1"/>
</dbReference>
<comment type="caution">
    <text evidence="2">The sequence shown here is derived from an EMBL/GenBank/DDBJ whole genome shotgun (WGS) entry which is preliminary data.</text>
</comment>